<name>A0A6V7GVZ5_9HYME</name>
<evidence type="ECO:0000259" key="14">
    <source>
        <dbReference type="Pfam" id="PF14772"/>
    </source>
</evidence>
<keyword evidence="7" id="KW-0966">Cell projection</keyword>
<dbReference type="AlphaFoldDB" id="A0A6V7GVZ5"/>
<evidence type="ECO:0000256" key="2">
    <source>
        <dbReference type="ARBA" id="ARBA00022490"/>
    </source>
</evidence>
<dbReference type="InterPro" id="IPR039505">
    <property type="entry name" value="DRC1/2_N"/>
</dbReference>
<accession>A0A6V7GVZ5</accession>
<feature type="non-terminal residue" evidence="15">
    <location>
        <position position="1"/>
    </location>
</feature>
<evidence type="ECO:0000313" key="16">
    <source>
        <dbReference type="Proteomes" id="UP000752696"/>
    </source>
</evidence>
<keyword evidence="13" id="KW-0472">Membrane</keyword>
<keyword evidence="6" id="KW-0206">Cytoskeleton</keyword>
<dbReference type="OrthoDB" id="8434295at2759"/>
<evidence type="ECO:0000256" key="5">
    <source>
        <dbReference type="ARBA" id="ARBA00023069"/>
    </source>
</evidence>
<evidence type="ECO:0000256" key="3">
    <source>
        <dbReference type="ARBA" id="ARBA00022846"/>
    </source>
</evidence>
<dbReference type="Pfam" id="PF14772">
    <property type="entry name" value="NYD-SP28"/>
    <property type="match status" value="1"/>
</dbReference>
<evidence type="ECO:0000256" key="10">
    <source>
        <dbReference type="ARBA" id="ARBA00040899"/>
    </source>
</evidence>
<keyword evidence="4" id="KW-0175">Coiled coil</keyword>
<protein>
    <recommendedName>
        <fullName evidence="10">Dynein regulatory complex subunit 2</fullName>
    </recommendedName>
    <alternativeName>
        <fullName evidence="11">Coiled-coil domain-containing protein 65</fullName>
    </alternativeName>
</protein>
<dbReference type="EMBL" id="CAJDYZ010002204">
    <property type="protein sequence ID" value="CAD1469321.1"/>
    <property type="molecule type" value="Genomic_DNA"/>
</dbReference>
<organism evidence="15 16">
    <name type="scientific">Heterotrigona itama</name>
    <dbReference type="NCBI Taxonomy" id="395501"/>
    <lineage>
        <taxon>Eukaryota</taxon>
        <taxon>Metazoa</taxon>
        <taxon>Ecdysozoa</taxon>
        <taxon>Arthropoda</taxon>
        <taxon>Hexapoda</taxon>
        <taxon>Insecta</taxon>
        <taxon>Pterygota</taxon>
        <taxon>Neoptera</taxon>
        <taxon>Endopterygota</taxon>
        <taxon>Hymenoptera</taxon>
        <taxon>Apocrita</taxon>
        <taxon>Aculeata</taxon>
        <taxon>Apoidea</taxon>
        <taxon>Anthophila</taxon>
        <taxon>Apidae</taxon>
        <taxon>Heterotrigona</taxon>
    </lineage>
</organism>
<evidence type="ECO:0000256" key="11">
    <source>
        <dbReference type="ARBA" id="ARBA00041517"/>
    </source>
</evidence>
<keyword evidence="13" id="KW-1133">Transmembrane helix</keyword>
<gene>
    <name evidence="15" type="ORF">MHI_LOCUS120900</name>
</gene>
<dbReference type="PANTHER" id="PTHR21625:SF0">
    <property type="entry name" value="DYNEIN REGULATORY COMPLEX SUBUNIT 2"/>
    <property type="match status" value="1"/>
</dbReference>
<dbReference type="GO" id="GO:0005858">
    <property type="term" value="C:axonemal dynein complex"/>
    <property type="evidence" value="ECO:0007669"/>
    <property type="project" value="InterPro"/>
</dbReference>
<keyword evidence="13" id="KW-0812">Transmembrane</keyword>
<evidence type="ECO:0000313" key="15">
    <source>
        <dbReference type="EMBL" id="CAD1469321.1"/>
    </source>
</evidence>
<evidence type="ECO:0000256" key="4">
    <source>
        <dbReference type="ARBA" id="ARBA00023054"/>
    </source>
</evidence>
<evidence type="ECO:0000256" key="1">
    <source>
        <dbReference type="ARBA" id="ARBA00004611"/>
    </source>
</evidence>
<comment type="function">
    <text evidence="12">Component of the nexin-dynein regulatory complex (N-DRC), a key regulator of ciliary/flagellar motility which maintains the alignment and integrity of the distal axoneme and regulates microtubule sliding in motile axonemes. Plays a critical role in the assembly of N-DRC and also stabilizes the assembly of multiple inner dynein arms and radial spokes. Coassembles with DRC1 to form a central scaffold needed for assembly of the N-DRC and its attachment to the outer doublet microtubules.</text>
</comment>
<comment type="caution">
    <text evidence="15">The sequence shown here is derived from an EMBL/GenBank/DDBJ whole genome shotgun (WGS) entry which is preliminary data.</text>
</comment>
<feature type="domain" description="Dynein regulatory complex protein 1/2 N-terminal" evidence="14">
    <location>
        <begin position="30"/>
        <end position="118"/>
    </location>
</feature>
<feature type="non-terminal residue" evidence="15">
    <location>
        <position position="441"/>
    </location>
</feature>
<feature type="transmembrane region" description="Helical" evidence="13">
    <location>
        <begin position="195"/>
        <end position="212"/>
    </location>
</feature>
<evidence type="ECO:0000256" key="8">
    <source>
        <dbReference type="ARBA" id="ARBA00037841"/>
    </source>
</evidence>
<dbReference type="GO" id="GO:0060285">
    <property type="term" value="P:cilium-dependent cell motility"/>
    <property type="evidence" value="ECO:0007669"/>
    <property type="project" value="TreeGrafter"/>
</dbReference>
<keyword evidence="5" id="KW-0969">Cilium</keyword>
<dbReference type="Proteomes" id="UP000752696">
    <property type="component" value="Unassembled WGS sequence"/>
</dbReference>
<proteinExistence type="inferred from homology"/>
<keyword evidence="2" id="KW-0963">Cytoplasm</keyword>
<dbReference type="GO" id="GO:0070286">
    <property type="term" value="P:axonemal dynein complex assembly"/>
    <property type="evidence" value="ECO:0007669"/>
    <property type="project" value="InterPro"/>
</dbReference>
<evidence type="ECO:0000256" key="6">
    <source>
        <dbReference type="ARBA" id="ARBA00023212"/>
    </source>
</evidence>
<keyword evidence="3" id="KW-0282">Flagellum</keyword>
<reference evidence="15" key="1">
    <citation type="submission" date="2020-07" db="EMBL/GenBank/DDBJ databases">
        <authorList>
            <person name="Nazaruddin N."/>
        </authorList>
    </citation>
    <scope>NUCLEOTIDE SEQUENCE</scope>
</reference>
<keyword evidence="16" id="KW-1185">Reference proteome</keyword>
<comment type="similarity">
    <text evidence="9">Belongs to the DRC2 family.</text>
</comment>
<sequence length="441" mass="53924">MLRRRKKRSKLVRMNEEERMRYMQHRLEFELETKRRKQQLIAVFAKNKLKREEVFSKLNIAKINEKWRYVLRQIRCKEFHKNVKYLRTTFDGVVKIKDATISYLYNELKIVDTNHKKLQETYILLIDNIIAIYKRQLVELHDMYKLNNVKMNSMIELTELRNYIGRYKEIANNITRRCIIFDQTQTIRKTYNATNIFNILYLVITCLTIFIYRGKDVASDFKYQAFLKVEKFWEQLCRIINECQRIVENKKKQYEYLKEQDDVHQMCILQYPKIYLQLQDITETLKVNIRILSQKRKVQIAKLKMKDTNIRERYKDIKYKFTVTRMIDSVRLKKMIVRSNEVLRHLQRILKKSSTILELIEICTTLEPLFFNLKKYFMQNAFYTEYVDLNIPESCAKVENFWQYYNYIKGNNILLKRQNNELCRENKKLKCKLQVYFSVDL</sequence>
<evidence type="ECO:0000256" key="13">
    <source>
        <dbReference type="SAM" id="Phobius"/>
    </source>
</evidence>
<evidence type="ECO:0000256" key="9">
    <source>
        <dbReference type="ARBA" id="ARBA00038424"/>
    </source>
</evidence>
<evidence type="ECO:0000256" key="12">
    <source>
        <dbReference type="ARBA" id="ARBA00045865"/>
    </source>
</evidence>
<dbReference type="PANTHER" id="PTHR21625">
    <property type="entry name" value="NYD-SP28 PROTEIN"/>
    <property type="match status" value="1"/>
</dbReference>
<dbReference type="InterPro" id="IPR039750">
    <property type="entry name" value="DRC1/DRC2"/>
</dbReference>
<comment type="subcellular location">
    <subcellularLocation>
        <location evidence="1">Cytoplasm</location>
        <location evidence="1">Cytoskeleton</location>
        <location evidence="1">Flagellum axoneme</location>
    </subcellularLocation>
    <subcellularLocation>
        <location evidence="8">Cytoplasm</location>
        <location evidence="8">Cytoskeleton</location>
        <location evidence="8">Flagellum basal body</location>
    </subcellularLocation>
</comment>
<evidence type="ECO:0000256" key="7">
    <source>
        <dbReference type="ARBA" id="ARBA00023273"/>
    </source>
</evidence>
<dbReference type="GO" id="GO:0003352">
    <property type="term" value="P:regulation of cilium movement"/>
    <property type="evidence" value="ECO:0007669"/>
    <property type="project" value="TreeGrafter"/>
</dbReference>